<dbReference type="InterPro" id="IPR036691">
    <property type="entry name" value="Endo/exonu/phosph_ase_sf"/>
</dbReference>
<comment type="caution">
    <text evidence="1">The sequence shown here is derived from an EMBL/GenBank/DDBJ whole genome shotgun (WGS) entry which is preliminary data.</text>
</comment>
<name>A0A9P0MJ10_ACAOB</name>
<keyword evidence="2" id="KW-1185">Reference proteome</keyword>
<sequence length="210" mass="24752">MKLGNTISEEFPCTVNSIAERERTKGLADNRREWHAESRLVDRQREREKDRKTKLLYDFLEAYNLSQLIESPTRITKSTSTLTDLLIVGDPDDFISVDTLDVGMSDHCVLTFKINFSKASRYEKFLRYRDYSKFDADLFYNDLHSVNWSFIYTLPDVDSMVDHLEVNLKTLFNRHAPYRQVRVSKPPAPWRTYNLKIMMSEIKLLKNINV</sequence>
<organism evidence="1 2">
    <name type="scientific">Acanthoscelides obtectus</name>
    <name type="common">Bean weevil</name>
    <name type="synonym">Bruchus obtectus</name>
    <dbReference type="NCBI Taxonomy" id="200917"/>
    <lineage>
        <taxon>Eukaryota</taxon>
        <taxon>Metazoa</taxon>
        <taxon>Ecdysozoa</taxon>
        <taxon>Arthropoda</taxon>
        <taxon>Hexapoda</taxon>
        <taxon>Insecta</taxon>
        <taxon>Pterygota</taxon>
        <taxon>Neoptera</taxon>
        <taxon>Endopterygota</taxon>
        <taxon>Coleoptera</taxon>
        <taxon>Polyphaga</taxon>
        <taxon>Cucujiformia</taxon>
        <taxon>Chrysomeloidea</taxon>
        <taxon>Chrysomelidae</taxon>
        <taxon>Bruchinae</taxon>
        <taxon>Bruchini</taxon>
        <taxon>Acanthoscelides</taxon>
    </lineage>
</organism>
<dbReference type="OrthoDB" id="6761209at2759"/>
<dbReference type="Gene3D" id="3.60.10.10">
    <property type="entry name" value="Endonuclease/exonuclease/phosphatase"/>
    <property type="match status" value="1"/>
</dbReference>
<dbReference type="PANTHER" id="PTHR47510:SF3">
    <property type="entry name" value="ENDO_EXONUCLEASE_PHOSPHATASE DOMAIN-CONTAINING PROTEIN"/>
    <property type="match status" value="1"/>
</dbReference>
<proteinExistence type="predicted"/>
<dbReference type="EMBL" id="CAKOFQ010008252">
    <property type="protein sequence ID" value="CAH2012992.1"/>
    <property type="molecule type" value="Genomic_DNA"/>
</dbReference>
<dbReference type="Proteomes" id="UP001152888">
    <property type="component" value="Unassembled WGS sequence"/>
</dbReference>
<reference evidence="1" key="1">
    <citation type="submission" date="2022-03" db="EMBL/GenBank/DDBJ databases">
        <authorList>
            <person name="Sayadi A."/>
        </authorList>
    </citation>
    <scope>NUCLEOTIDE SEQUENCE</scope>
</reference>
<accession>A0A9P0MJ10</accession>
<dbReference type="PANTHER" id="PTHR47510">
    <property type="entry name" value="REVERSE TRANSCRIPTASE DOMAIN-CONTAINING PROTEIN"/>
    <property type="match status" value="1"/>
</dbReference>
<evidence type="ECO:0008006" key="3">
    <source>
        <dbReference type="Google" id="ProtNLM"/>
    </source>
</evidence>
<evidence type="ECO:0000313" key="1">
    <source>
        <dbReference type="EMBL" id="CAH2012992.1"/>
    </source>
</evidence>
<dbReference type="AlphaFoldDB" id="A0A9P0MJ10"/>
<protein>
    <recommendedName>
        <fullName evidence="3">Endonuclease/exonuclease/phosphatase domain-containing protein</fullName>
    </recommendedName>
</protein>
<evidence type="ECO:0000313" key="2">
    <source>
        <dbReference type="Proteomes" id="UP001152888"/>
    </source>
</evidence>
<gene>
    <name evidence="1" type="ORF">ACAOBT_LOCUS33149</name>
</gene>